<feature type="domain" description="Putative phage metallopeptidase" evidence="1">
    <location>
        <begin position="4"/>
        <end position="106"/>
    </location>
</feature>
<evidence type="ECO:0000259" key="1">
    <source>
        <dbReference type="Pfam" id="PF18894"/>
    </source>
</evidence>
<comment type="caution">
    <text evidence="2">The sequence shown here is derived from an EMBL/GenBank/DDBJ whole genome shotgun (WGS) entry which is preliminary data.</text>
</comment>
<reference evidence="2 3" key="1">
    <citation type="journal article" date="2019" name="Nat. Microbiol.">
        <title>Expanding anaerobic alkane metabolism in the domain of Archaea.</title>
        <authorList>
            <person name="Wang Y."/>
            <person name="Wegener G."/>
            <person name="Hou J."/>
            <person name="Wang F."/>
            <person name="Xiao X."/>
        </authorList>
    </citation>
    <scope>NUCLEOTIDE SEQUENCE [LARGE SCALE GENOMIC DNA]</scope>
    <source>
        <strain evidence="2">WYZ-LMO10</strain>
    </source>
</reference>
<organism evidence="2 3">
    <name type="scientific">Thermoproteota archaeon</name>
    <dbReference type="NCBI Taxonomy" id="2056631"/>
    <lineage>
        <taxon>Archaea</taxon>
        <taxon>Thermoproteota</taxon>
    </lineage>
</organism>
<dbReference type="InterPro" id="IPR043998">
    <property type="entry name" value="Put_Metallopep"/>
</dbReference>
<proteinExistence type="predicted"/>
<dbReference type="AlphaFoldDB" id="A0A523BGS4"/>
<sequence length="130" mass="15131">MPITYMPAEDVRELVREIVSTLSLRYINIENVLCFRSKGSRSRRGIARCHALSKIWQKALKLPPHYVIEVISERFDSLSEENKIKVIIHELLHIPKAFGGGLRPHQGYVTKRVVEEHYCRFVALSNRRYG</sequence>
<dbReference type="Proteomes" id="UP000315399">
    <property type="component" value="Unassembled WGS sequence"/>
</dbReference>
<evidence type="ECO:0000313" key="3">
    <source>
        <dbReference type="Proteomes" id="UP000315399"/>
    </source>
</evidence>
<accession>A0A523BGS4</accession>
<protein>
    <submittedName>
        <fullName evidence="2">Metallopeptidase</fullName>
    </submittedName>
</protein>
<dbReference type="EMBL" id="QNVH01000002">
    <property type="protein sequence ID" value="TDA40125.1"/>
    <property type="molecule type" value="Genomic_DNA"/>
</dbReference>
<evidence type="ECO:0000313" key="2">
    <source>
        <dbReference type="EMBL" id="TDA40125.1"/>
    </source>
</evidence>
<name>A0A523BGS4_9CREN</name>
<dbReference type="Pfam" id="PF18894">
    <property type="entry name" value="PhageMetallopep"/>
    <property type="match status" value="1"/>
</dbReference>
<gene>
    <name evidence="2" type="ORF">DSO08_00345</name>
</gene>